<dbReference type="InterPro" id="IPR058530">
    <property type="entry name" value="Baseplate_J-like_C"/>
</dbReference>
<comment type="similarity">
    <text evidence="1">Belongs to the Mu gp47/PBSX XkdT family.</text>
</comment>
<dbReference type="Proteomes" id="UP000477010">
    <property type="component" value="Unassembled WGS sequence"/>
</dbReference>
<protein>
    <submittedName>
        <fullName evidence="5">Phage tail protein</fullName>
    </submittedName>
</protein>
<dbReference type="Pfam" id="PF26079">
    <property type="entry name" value="Baseplate_J_C"/>
    <property type="match status" value="1"/>
</dbReference>
<dbReference type="RefSeq" id="WP_154252030.1">
    <property type="nucleotide sequence ID" value="NZ_WKPZ01000004.1"/>
</dbReference>
<evidence type="ECO:0000256" key="1">
    <source>
        <dbReference type="ARBA" id="ARBA00038087"/>
    </source>
</evidence>
<evidence type="ECO:0000313" key="5">
    <source>
        <dbReference type="EMBL" id="MSC79714.1"/>
    </source>
</evidence>
<feature type="domain" description="Baseplate protein J-like barrel" evidence="2">
    <location>
        <begin position="107"/>
        <end position="195"/>
    </location>
</feature>
<evidence type="ECO:0000313" key="6">
    <source>
        <dbReference type="Proteomes" id="UP000477010"/>
    </source>
</evidence>
<evidence type="ECO:0000259" key="2">
    <source>
        <dbReference type="Pfam" id="PF04865"/>
    </source>
</evidence>
<accession>A0A6L5TFU1</accession>
<evidence type="ECO:0000259" key="4">
    <source>
        <dbReference type="Pfam" id="PF26079"/>
    </source>
</evidence>
<dbReference type="PIRSF" id="PIRSF020481">
    <property type="entry name" value="BAP"/>
    <property type="match status" value="1"/>
</dbReference>
<gene>
    <name evidence="5" type="ORF">GKD85_02565</name>
</gene>
<dbReference type="InterPro" id="IPR006949">
    <property type="entry name" value="Barrel_Baseplate_J-like"/>
</dbReference>
<reference evidence="5 6" key="1">
    <citation type="journal article" date="2019" name="Nat. Med.">
        <title>A library of human gut bacterial isolates paired with longitudinal multiomics data enables mechanistic microbiome research.</title>
        <authorList>
            <person name="Poyet M."/>
            <person name="Groussin M."/>
            <person name="Gibbons S.M."/>
            <person name="Avila-Pacheco J."/>
            <person name="Jiang X."/>
            <person name="Kearney S.M."/>
            <person name="Perrotta A.R."/>
            <person name="Berdy B."/>
            <person name="Zhao S."/>
            <person name="Lieberman T.D."/>
            <person name="Swanson P.K."/>
            <person name="Smith M."/>
            <person name="Roesemann S."/>
            <person name="Alexander J.E."/>
            <person name="Rich S.A."/>
            <person name="Livny J."/>
            <person name="Vlamakis H."/>
            <person name="Clish C."/>
            <person name="Bullock K."/>
            <person name="Deik A."/>
            <person name="Scott J."/>
            <person name="Pierce K.A."/>
            <person name="Xavier R.J."/>
            <person name="Alm E.J."/>
        </authorList>
    </citation>
    <scope>NUCLEOTIDE SEQUENCE [LARGE SCALE GENOMIC DNA]</scope>
    <source>
        <strain evidence="5 6">BIOML-B9</strain>
    </source>
</reference>
<feature type="domain" description="Baseplate J-like C-terminal" evidence="4">
    <location>
        <begin position="296"/>
        <end position="374"/>
    </location>
</feature>
<name>A0A6L5TFU1_9FIRM</name>
<dbReference type="InterPro" id="IPR058531">
    <property type="entry name" value="Baseplate_J_M"/>
</dbReference>
<feature type="domain" description="Baseplate J-like central" evidence="3">
    <location>
        <begin position="218"/>
        <end position="287"/>
    </location>
</feature>
<proteinExistence type="inferred from homology"/>
<dbReference type="Pfam" id="PF26078">
    <property type="entry name" value="Baseplate_J_M"/>
    <property type="match status" value="1"/>
</dbReference>
<organism evidence="5 6">
    <name type="scientific">Faecalibacterium prausnitzii</name>
    <dbReference type="NCBI Taxonomy" id="853"/>
    <lineage>
        <taxon>Bacteria</taxon>
        <taxon>Bacillati</taxon>
        <taxon>Bacillota</taxon>
        <taxon>Clostridia</taxon>
        <taxon>Eubacteriales</taxon>
        <taxon>Oscillospiraceae</taxon>
        <taxon>Faecalibacterium</taxon>
    </lineage>
</organism>
<dbReference type="EMBL" id="WKQE01000002">
    <property type="protein sequence ID" value="MSC79714.1"/>
    <property type="molecule type" value="Genomic_DNA"/>
</dbReference>
<dbReference type="PANTHER" id="PTHR37829:SF3">
    <property type="entry name" value="PROTEIN JAYE-RELATED"/>
    <property type="match status" value="1"/>
</dbReference>
<dbReference type="InterPro" id="IPR052399">
    <property type="entry name" value="Phage_Baseplate_Assmbl_Protein"/>
</dbReference>
<dbReference type="AlphaFoldDB" id="A0A6L5TFU1"/>
<evidence type="ECO:0000259" key="3">
    <source>
        <dbReference type="Pfam" id="PF26078"/>
    </source>
</evidence>
<comment type="caution">
    <text evidence="5">The sequence shown here is derived from an EMBL/GenBank/DDBJ whole genome shotgun (WGS) entry which is preliminary data.</text>
</comment>
<dbReference type="InterPro" id="IPR014507">
    <property type="entry name" value="Baseplate_assembly_J_pred"/>
</dbReference>
<dbReference type="Pfam" id="PF04865">
    <property type="entry name" value="Baseplate_J"/>
    <property type="match status" value="1"/>
</dbReference>
<sequence>MSEISQLQNLPDISFTDNLSMKEVEELTKGEFSQSMQEATGQTPIIYPASVPALILKAMTLFGYQILQYVDAGPKRMLLKYSAHGDLDDLAGNYGLTRRPAEKAKVTIRFTLADAKQPGAVGIPAQTRVRTQDGIYFATMDYAEITPGSQYVDVEAEAEEEGAASSGIEEGQINQLVDPIPYVASAVNVTASSGGTDIESDDSLTERTYLVPSTYSCAGPPDAYEYFAKAWRNDVKDVSVQSPSPCVVDIYFTLQDGTLPSKSDCDSMEENLRNDARRPMTDYVNCKAPTEVEYSIDVTYTIARSKSKIAVTVQNAVNEAVEVYKVWQRTMGRDIDPAELIAQIKNAGAKKVKITAPTDVVVGSAEIPKLTTCNVVYGGLEDD</sequence>
<dbReference type="PANTHER" id="PTHR37829">
    <property type="entry name" value="PHAGE-LIKE ELEMENT PBSX PROTEIN XKDT"/>
    <property type="match status" value="1"/>
</dbReference>